<sequence length="99" mass="11087">MTLAELPQHLRMLEETGATEIDGKPVKPGYLIANDRFATLTHVSKDKLASMTVPMLEGWTAQGKDVKSIARVTGYFSYTNQFNKGKQAELRDRFRGGRV</sequence>
<dbReference type="AlphaFoldDB" id="A0A6M3KNX7"/>
<dbReference type="EMBL" id="MT141430">
    <property type="protein sequence ID" value="QJA61092.1"/>
    <property type="molecule type" value="Genomic_DNA"/>
</dbReference>
<name>A0A6M3KNX7_9ZZZZ</name>
<reference evidence="2" key="1">
    <citation type="submission" date="2020-03" db="EMBL/GenBank/DDBJ databases">
        <title>The deep terrestrial virosphere.</title>
        <authorList>
            <person name="Holmfeldt K."/>
            <person name="Nilsson E."/>
            <person name="Simone D."/>
            <person name="Lopez-Fernandez M."/>
            <person name="Wu X."/>
            <person name="de Brujin I."/>
            <person name="Lundin D."/>
            <person name="Andersson A."/>
            <person name="Bertilsson S."/>
            <person name="Dopson M."/>
        </authorList>
    </citation>
    <scope>NUCLEOTIDE SEQUENCE</scope>
    <source>
        <strain evidence="2">MM415A00305</strain>
        <strain evidence="1">MM415B01000</strain>
    </source>
</reference>
<protein>
    <submittedName>
        <fullName evidence="2">Putative anaerobic ribonucleoside-triphosphate reductase</fullName>
    </submittedName>
</protein>
<evidence type="ECO:0000313" key="1">
    <source>
        <dbReference type="EMBL" id="QJA61092.1"/>
    </source>
</evidence>
<evidence type="ECO:0000313" key="2">
    <source>
        <dbReference type="EMBL" id="QJA83244.1"/>
    </source>
</evidence>
<gene>
    <name evidence="2" type="ORF">MM415A00305_0042</name>
    <name evidence="1" type="ORF">MM415B01000_0018</name>
</gene>
<accession>A0A6M3KNX7</accession>
<proteinExistence type="predicted"/>
<organism evidence="2">
    <name type="scientific">viral metagenome</name>
    <dbReference type="NCBI Taxonomy" id="1070528"/>
    <lineage>
        <taxon>unclassified sequences</taxon>
        <taxon>metagenomes</taxon>
        <taxon>organismal metagenomes</taxon>
    </lineage>
</organism>
<dbReference type="EMBL" id="MT142506">
    <property type="protein sequence ID" value="QJA83244.1"/>
    <property type="molecule type" value="Genomic_DNA"/>
</dbReference>